<feature type="binding site" evidence="13">
    <location>
        <position position="522"/>
    </location>
    <ligand>
        <name>substrate</name>
    </ligand>
</feature>
<dbReference type="GO" id="GO:0005829">
    <property type="term" value="C:cytosol"/>
    <property type="evidence" value="ECO:0007669"/>
    <property type="project" value="TreeGrafter"/>
</dbReference>
<comment type="cofactor">
    <cofactor evidence="2">
        <name>Co(2+)</name>
        <dbReference type="ChEBI" id="CHEBI:48828"/>
    </cofactor>
</comment>
<dbReference type="InterPro" id="IPR005475">
    <property type="entry name" value="Transketolase-like_Pyr-bd"/>
</dbReference>
<evidence type="ECO:0000256" key="10">
    <source>
        <dbReference type="ARBA" id="ARBA00049473"/>
    </source>
</evidence>
<comment type="cofactor">
    <cofactor evidence="1">
        <name>Ca(2+)</name>
        <dbReference type="ChEBI" id="CHEBI:29108"/>
    </cofactor>
</comment>
<keyword evidence="6 18" id="KW-0808">Transferase</keyword>
<dbReference type="InterPro" id="IPR033247">
    <property type="entry name" value="Transketolase_fam"/>
</dbReference>
<dbReference type="InterPro" id="IPR005478">
    <property type="entry name" value="Transketolase_bac-like"/>
</dbReference>
<comment type="subunit">
    <text evidence="4">Homodimer.</text>
</comment>
<protein>
    <recommendedName>
        <fullName evidence="5 11">Transketolase</fullName>
        <ecNumber evidence="5 11">2.2.1.1</ecNumber>
    </recommendedName>
</protein>
<dbReference type="FunFam" id="3.40.50.920:FF:000003">
    <property type="entry name" value="Transketolase"/>
    <property type="match status" value="1"/>
</dbReference>
<evidence type="ECO:0000256" key="16">
    <source>
        <dbReference type="PIRSR" id="PIRSR605478-5"/>
    </source>
</evidence>
<dbReference type="PANTHER" id="PTHR43522">
    <property type="entry name" value="TRANSKETOLASE"/>
    <property type="match status" value="1"/>
</dbReference>
<feature type="binding site" evidence="13">
    <location>
        <position position="476"/>
    </location>
    <ligand>
        <name>substrate</name>
    </ligand>
</feature>
<feature type="binding site" evidence="14">
    <location>
        <position position="71"/>
    </location>
    <ligand>
        <name>thiamine diphosphate</name>
        <dbReference type="ChEBI" id="CHEBI:58937"/>
    </ligand>
</feature>
<dbReference type="Gene3D" id="3.40.50.970">
    <property type="match status" value="2"/>
</dbReference>
<keyword evidence="7 15" id="KW-0479">Metal-binding</keyword>
<dbReference type="GO" id="GO:0046872">
    <property type="term" value="F:metal ion binding"/>
    <property type="evidence" value="ECO:0007669"/>
    <property type="project" value="UniProtKB-KW"/>
</dbReference>
<proteinExistence type="inferred from homology"/>
<feature type="binding site" evidence="13">
    <location>
        <position position="386"/>
    </location>
    <ligand>
        <name>substrate</name>
    </ligand>
</feature>
<dbReference type="GO" id="GO:0009052">
    <property type="term" value="P:pentose-phosphate shunt, non-oxidative branch"/>
    <property type="evidence" value="ECO:0007669"/>
    <property type="project" value="UniProtKB-ARBA"/>
</dbReference>
<evidence type="ECO:0000256" key="5">
    <source>
        <dbReference type="ARBA" id="ARBA00013152"/>
    </source>
</evidence>
<dbReference type="PANTHER" id="PTHR43522:SF2">
    <property type="entry name" value="TRANSKETOLASE 1-RELATED"/>
    <property type="match status" value="1"/>
</dbReference>
<feature type="binding site" evidence="15">
    <location>
        <position position="192"/>
    </location>
    <ligand>
        <name>Mg(2+)</name>
        <dbReference type="ChEBI" id="CHEBI:18420"/>
    </ligand>
</feature>
<comment type="caution">
    <text evidence="18">The sequence shown here is derived from an EMBL/GenBank/DDBJ whole genome shotgun (WGS) entry which is preliminary data.</text>
</comment>
<dbReference type="CDD" id="cd07033">
    <property type="entry name" value="TPP_PYR_DXS_TK_like"/>
    <property type="match status" value="1"/>
</dbReference>
<organism evidence="18 19">
    <name type="scientific">Candidatus Auribacter fodinae</name>
    <dbReference type="NCBI Taxonomy" id="2093366"/>
    <lineage>
        <taxon>Bacteria</taxon>
        <taxon>Pseudomonadati</taxon>
        <taxon>Candidatus Auribacterota</taxon>
        <taxon>Candidatus Auribacteria</taxon>
        <taxon>Candidatus Auribacterales</taxon>
        <taxon>Candidatus Auribacteraceae</taxon>
        <taxon>Candidatus Auribacter</taxon>
    </lineage>
</organism>
<evidence type="ECO:0000313" key="18">
    <source>
        <dbReference type="EMBL" id="RJP61730.1"/>
    </source>
</evidence>
<dbReference type="EMBL" id="QZJZ01000010">
    <property type="protein sequence ID" value="RJP61730.1"/>
    <property type="molecule type" value="Genomic_DNA"/>
</dbReference>
<feature type="binding site" evidence="13">
    <location>
        <position position="31"/>
    </location>
    <ligand>
        <name>substrate</name>
    </ligand>
</feature>
<feature type="binding site" evidence="15">
    <location>
        <position position="160"/>
    </location>
    <ligand>
        <name>Mg(2+)</name>
        <dbReference type="ChEBI" id="CHEBI:18420"/>
    </ligand>
</feature>
<evidence type="ECO:0000256" key="3">
    <source>
        <dbReference type="ARBA" id="ARBA00007131"/>
    </source>
</evidence>
<dbReference type="Proteomes" id="UP000266426">
    <property type="component" value="Unassembled WGS sequence"/>
</dbReference>
<feature type="binding site" evidence="13">
    <location>
        <position position="359"/>
    </location>
    <ligand>
        <name>substrate</name>
    </ligand>
</feature>
<comment type="cofactor">
    <cofactor evidence="14">
        <name>thiamine diphosphate</name>
        <dbReference type="ChEBI" id="CHEBI:58937"/>
    </cofactor>
    <text evidence="14">Binds 1 thiamine pyrophosphate per subunit. During the reaction, the substrate forms a covalent intermediate with the cofactor.</text>
</comment>
<dbReference type="InterPro" id="IPR049557">
    <property type="entry name" value="Transketolase_CS"/>
</dbReference>
<feature type="binding site" evidence="15">
    <location>
        <position position="190"/>
    </location>
    <ligand>
        <name>Mg(2+)</name>
        <dbReference type="ChEBI" id="CHEBI:18420"/>
    </ligand>
</feature>
<dbReference type="Pfam" id="PF22613">
    <property type="entry name" value="Transketolase_C_1"/>
    <property type="match status" value="1"/>
</dbReference>
<dbReference type="InterPro" id="IPR055152">
    <property type="entry name" value="Transketolase-like_C_2"/>
</dbReference>
<dbReference type="InterPro" id="IPR005474">
    <property type="entry name" value="Transketolase_N"/>
</dbReference>
<dbReference type="Pfam" id="PF00456">
    <property type="entry name" value="Transketolase_N"/>
    <property type="match status" value="1"/>
</dbReference>
<dbReference type="SUPFAM" id="SSF52518">
    <property type="entry name" value="Thiamin diphosphate-binding fold (THDP-binding)"/>
    <property type="match status" value="2"/>
</dbReference>
<sequence>MTDDDKCIDQLVIDSIRMLAVEAIEKANSGHPGLPLGLSPAAYILWKQFLRHNPRNPNWMNRDRFVFSAGHGSAMLYALLHIFGYDVSLDDLKNFRQWQSRTPGHPEYGMTPGVEATAGPLGQGFAMGVGMAMAERFLAQIFNKQDMQIVDHYTYGIVSDGDLMEGISYEAASIAGYHKLGKLIYLYDDNDISIDGSTDLTFSEDVQKRFEALHWHVVNVADGNNLDAMAKAIKEAQSVKDQPSLIIIKTHIGFGSPKQDHESSHGAPLGSDALAKTKEFYSWPQDKSFYVPDSVYDYMKKNLNTMNQFEEEWNGLFRKYSASYKADAQKFTDAKNNVLPDGWDKGLKAFDPAKGQATRDASGTVMNQLAEFIPNIIGGSADLASSVKTILKSYPVFNASGTTAGRNIHFGIREHAMGSITNGLALHGGVIPYASTFFVFSDYMRPSLRMAAIMKVHSIFVFSHDSIGVGEDGPTHQPIEHLMSLRAIPGLTVLRPADANETLFAWKYAVSSKKPVVLILTRQKLPVMPVGMVTEDGFRRGAYILDDCAGTPDIIMISSGSEVQHIVEAKKIMAKNNVKVRLVSMPSWELFEHQPAEYKATVLPPKVSKRLAIEAGTSLGWQKWVGDQGIVIGIDHFGASAPGDLLMEKFGFTAQSVVEKAQCLLNK</sequence>
<evidence type="ECO:0000256" key="14">
    <source>
        <dbReference type="PIRSR" id="PIRSR605478-3"/>
    </source>
</evidence>
<dbReference type="SMART" id="SM00861">
    <property type="entry name" value="Transket_pyr"/>
    <property type="match status" value="1"/>
</dbReference>
<dbReference type="FunFam" id="3.40.50.970:FF:000003">
    <property type="entry name" value="Transketolase"/>
    <property type="match status" value="1"/>
</dbReference>
<evidence type="ECO:0000256" key="9">
    <source>
        <dbReference type="ARBA" id="ARBA00023052"/>
    </source>
</evidence>
<feature type="binding site" evidence="14">
    <location>
        <position position="190"/>
    </location>
    <ligand>
        <name>thiamine diphosphate</name>
        <dbReference type="ChEBI" id="CHEBI:58937"/>
    </ligand>
</feature>
<feature type="active site" description="Proton donor" evidence="12">
    <location>
        <position position="414"/>
    </location>
</feature>
<dbReference type="PROSITE" id="PS00801">
    <property type="entry name" value="TRANSKETOLASE_1"/>
    <property type="match status" value="1"/>
</dbReference>
<comment type="cofactor">
    <cofactor evidence="15">
        <name>Mg(2+)</name>
        <dbReference type="ChEBI" id="CHEBI:18420"/>
    </cofactor>
    <text evidence="15">Binds 1 Mg(2+) ion per subunit. Can also utilize other divalent metal cations, such as Ca(2+), Mn(2+) and Co(2+).</text>
</comment>
<evidence type="ECO:0000313" key="19">
    <source>
        <dbReference type="Proteomes" id="UP000266426"/>
    </source>
</evidence>
<evidence type="ECO:0000256" key="2">
    <source>
        <dbReference type="ARBA" id="ARBA00001941"/>
    </source>
</evidence>
<dbReference type="Gene3D" id="3.40.50.920">
    <property type="match status" value="1"/>
</dbReference>
<evidence type="ECO:0000256" key="7">
    <source>
        <dbReference type="ARBA" id="ARBA00022723"/>
    </source>
</evidence>
<feature type="binding site" evidence="14">
    <location>
        <position position="265"/>
    </location>
    <ligand>
        <name>thiamine diphosphate</name>
        <dbReference type="ChEBI" id="CHEBI:58937"/>
    </ligand>
</feature>
<dbReference type="CDD" id="cd02012">
    <property type="entry name" value="TPP_TK"/>
    <property type="match status" value="1"/>
</dbReference>
<feature type="binding site" evidence="14">
    <location>
        <position position="440"/>
    </location>
    <ligand>
        <name>thiamine diphosphate</name>
        <dbReference type="ChEBI" id="CHEBI:58937"/>
    </ligand>
</feature>
<feature type="site" description="Important for catalytic activity" evidence="16">
    <location>
        <position position="31"/>
    </location>
</feature>
<reference evidence="18 19" key="1">
    <citation type="journal article" date="2017" name="ISME J.">
        <title>Energy and carbon metabolisms in a deep terrestrial subsurface fluid microbial community.</title>
        <authorList>
            <person name="Momper L."/>
            <person name="Jungbluth S.P."/>
            <person name="Lee M.D."/>
            <person name="Amend J.P."/>
        </authorList>
    </citation>
    <scope>NUCLEOTIDE SEQUENCE [LARGE SCALE GENOMIC DNA]</scope>
    <source>
        <strain evidence="18">SURF_26</strain>
    </source>
</reference>
<dbReference type="AlphaFoldDB" id="A0A3A4R5X2"/>
<evidence type="ECO:0000256" key="8">
    <source>
        <dbReference type="ARBA" id="ARBA00022842"/>
    </source>
</evidence>
<feature type="binding site" evidence="14">
    <location>
        <begin position="119"/>
        <end position="121"/>
    </location>
    <ligand>
        <name>thiamine diphosphate</name>
        <dbReference type="ChEBI" id="CHEBI:58937"/>
    </ligand>
</feature>
<name>A0A3A4R5X2_9BACT</name>
<evidence type="ECO:0000256" key="4">
    <source>
        <dbReference type="ARBA" id="ARBA00011738"/>
    </source>
</evidence>
<feature type="site" description="Important for catalytic activity" evidence="16">
    <location>
        <position position="265"/>
    </location>
</feature>
<keyword evidence="9 14" id="KW-0786">Thiamine pyrophosphate</keyword>
<dbReference type="FunFam" id="3.40.50.970:FF:000004">
    <property type="entry name" value="Transketolase"/>
    <property type="match status" value="1"/>
</dbReference>
<feature type="binding site" evidence="13">
    <location>
        <position position="265"/>
    </location>
    <ligand>
        <name>substrate</name>
    </ligand>
</feature>
<accession>A0A3A4R5X2</accession>
<feature type="domain" description="Transketolase-like pyrimidine-binding" evidence="17">
    <location>
        <begin position="356"/>
        <end position="527"/>
    </location>
</feature>
<evidence type="ECO:0000256" key="11">
    <source>
        <dbReference type="NCBIfam" id="TIGR00232"/>
    </source>
</evidence>
<comment type="similarity">
    <text evidence="3">Belongs to the transketolase family.</text>
</comment>
<evidence type="ECO:0000256" key="13">
    <source>
        <dbReference type="PIRSR" id="PIRSR605478-2"/>
    </source>
</evidence>
<dbReference type="GO" id="GO:0004802">
    <property type="term" value="F:transketolase activity"/>
    <property type="evidence" value="ECO:0007669"/>
    <property type="project" value="UniProtKB-UniRule"/>
</dbReference>
<dbReference type="SUPFAM" id="SSF52922">
    <property type="entry name" value="TK C-terminal domain-like"/>
    <property type="match status" value="1"/>
</dbReference>
<evidence type="ECO:0000259" key="17">
    <source>
        <dbReference type="SMART" id="SM00861"/>
    </source>
</evidence>
<dbReference type="Pfam" id="PF02779">
    <property type="entry name" value="Transket_pyr"/>
    <property type="match status" value="1"/>
</dbReference>
<evidence type="ECO:0000256" key="6">
    <source>
        <dbReference type="ARBA" id="ARBA00022679"/>
    </source>
</evidence>
<gene>
    <name evidence="18" type="primary">tkt</name>
    <name evidence="18" type="ORF">C4541_01645</name>
</gene>
<dbReference type="NCBIfam" id="TIGR00232">
    <property type="entry name" value="tktlase_bact"/>
    <property type="match status" value="1"/>
</dbReference>
<dbReference type="EC" id="2.2.1.1" evidence="5 11"/>
<keyword evidence="8 15" id="KW-0460">Magnesium</keyword>
<evidence type="ECO:0000256" key="1">
    <source>
        <dbReference type="ARBA" id="ARBA00001913"/>
    </source>
</evidence>
<dbReference type="InterPro" id="IPR009014">
    <property type="entry name" value="Transketo_C/PFOR_II"/>
</dbReference>
<comment type="catalytic activity">
    <reaction evidence="10">
        <text>D-sedoheptulose 7-phosphate + D-glyceraldehyde 3-phosphate = aldehydo-D-ribose 5-phosphate + D-xylulose 5-phosphate</text>
        <dbReference type="Rhea" id="RHEA:10508"/>
        <dbReference type="ChEBI" id="CHEBI:57483"/>
        <dbReference type="ChEBI" id="CHEBI:57737"/>
        <dbReference type="ChEBI" id="CHEBI:58273"/>
        <dbReference type="ChEBI" id="CHEBI:59776"/>
        <dbReference type="EC" id="2.2.1.1"/>
    </reaction>
</comment>
<evidence type="ECO:0000256" key="12">
    <source>
        <dbReference type="PIRSR" id="PIRSR605478-1"/>
    </source>
</evidence>
<dbReference type="InterPro" id="IPR029061">
    <property type="entry name" value="THDP-binding"/>
</dbReference>
<evidence type="ECO:0000256" key="15">
    <source>
        <dbReference type="PIRSR" id="PIRSR605478-4"/>
    </source>
</evidence>
<feature type="binding site" evidence="13">
    <location>
        <position position="464"/>
    </location>
    <ligand>
        <name>substrate</name>
    </ligand>
</feature>
<feature type="binding site" evidence="14">
    <location>
        <position position="161"/>
    </location>
    <ligand>
        <name>thiamine diphosphate</name>
        <dbReference type="ChEBI" id="CHEBI:58937"/>
    </ligand>
</feature>
<feature type="binding site" evidence="13">
    <location>
        <position position="472"/>
    </location>
    <ligand>
        <name>substrate</name>
    </ligand>
</feature>